<accession>A0A9Q1KC18</accession>
<dbReference type="EMBL" id="JAKOGI010000185">
    <property type="protein sequence ID" value="KAJ8440720.1"/>
    <property type="molecule type" value="Genomic_DNA"/>
</dbReference>
<sequence>MDNNGLVKKKVLIFGATGYVGVYMVKACAAAGHITYAYTRPLGSNPGDHDVKSEALKEFRAMGVTLVQGELDDHEKLVWTLKQVNIVISTLPVPQHLDQLKIINAMKDAGTIERFVPSEYGNEVDRVADALPPFQALLDNKKKVRRAIEAAGIPFTYVSANSLAAYFVDIVLHPHDRKNPQEVAVYGSGTTKAVWNYEGDVAAYTIRAAADPRTLNKVLIVRPPRNIASQLDVISSWEQKTAQILPKTYVPEDQLIMLSQTLPHPMNIPMAIVHSIFVRGDQMTFDLKEDDLEASALYPDYEYTSIDSRGWAQPRPMAGLQLRASSTGCLLKRREVVWNYDGDVAAYTIRAAADPRTLNKVLILRPPRNIASQLDVISSWEQKTAQILPKIYVPEDQLIMLSQTLPHPVNIPVAIVHNIFIKSDQMNFDLKEDDLEASALYPDYEYTSIDSFLDICLVNPPKVKPSSFT</sequence>
<dbReference type="InterPro" id="IPR050608">
    <property type="entry name" value="NmrA-type/Isoflavone_red_sf"/>
</dbReference>
<dbReference type="Gene3D" id="3.90.25.10">
    <property type="entry name" value="UDP-galactose 4-epimerase, domain 1"/>
    <property type="match status" value="2"/>
</dbReference>
<comment type="caution">
    <text evidence="4">The sequence shown here is derived from an EMBL/GenBank/DDBJ whole genome shotgun (WGS) entry which is preliminary data.</text>
</comment>
<dbReference type="GO" id="GO:0016491">
    <property type="term" value="F:oxidoreductase activity"/>
    <property type="evidence" value="ECO:0007669"/>
    <property type="project" value="UniProtKB-KW"/>
</dbReference>
<keyword evidence="1" id="KW-0521">NADP</keyword>
<organism evidence="4 5">
    <name type="scientific">Carnegiea gigantea</name>
    <dbReference type="NCBI Taxonomy" id="171969"/>
    <lineage>
        <taxon>Eukaryota</taxon>
        <taxon>Viridiplantae</taxon>
        <taxon>Streptophyta</taxon>
        <taxon>Embryophyta</taxon>
        <taxon>Tracheophyta</taxon>
        <taxon>Spermatophyta</taxon>
        <taxon>Magnoliopsida</taxon>
        <taxon>eudicotyledons</taxon>
        <taxon>Gunneridae</taxon>
        <taxon>Pentapetalae</taxon>
        <taxon>Caryophyllales</taxon>
        <taxon>Cactineae</taxon>
        <taxon>Cactaceae</taxon>
        <taxon>Cactoideae</taxon>
        <taxon>Echinocereeae</taxon>
        <taxon>Carnegiea</taxon>
    </lineage>
</organism>
<evidence type="ECO:0000259" key="3">
    <source>
        <dbReference type="Pfam" id="PF05368"/>
    </source>
</evidence>
<proteinExistence type="predicted"/>
<dbReference type="PANTHER" id="PTHR43349">
    <property type="entry name" value="PINORESINOL REDUCTASE-RELATED"/>
    <property type="match status" value="1"/>
</dbReference>
<evidence type="ECO:0000256" key="1">
    <source>
        <dbReference type="ARBA" id="ARBA00022857"/>
    </source>
</evidence>
<dbReference type="Proteomes" id="UP001153076">
    <property type="component" value="Unassembled WGS sequence"/>
</dbReference>
<dbReference type="Gene3D" id="3.40.50.720">
    <property type="entry name" value="NAD(P)-binding Rossmann-like Domain"/>
    <property type="match status" value="1"/>
</dbReference>
<dbReference type="InterPro" id="IPR045312">
    <property type="entry name" value="PCBER-like"/>
</dbReference>
<dbReference type="InterPro" id="IPR036291">
    <property type="entry name" value="NAD(P)-bd_dom_sf"/>
</dbReference>
<dbReference type="OrthoDB" id="419598at2759"/>
<dbReference type="SUPFAM" id="SSF51735">
    <property type="entry name" value="NAD(P)-binding Rossmann-fold domains"/>
    <property type="match status" value="2"/>
</dbReference>
<dbReference type="CDD" id="cd05259">
    <property type="entry name" value="PCBER_SDR_a"/>
    <property type="match status" value="1"/>
</dbReference>
<dbReference type="InterPro" id="IPR008030">
    <property type="entry name" value="NmrA-like"/>
</dbReference>
<feature type="domain" description="NmrA-like" evidence="3">
    <location>
        <begin position="8"/>
        <end position="307"/>
    </location>
</feature>
<name>A0A9Q1KC18_9CARY</name>
<dbReference type="AlphaFoldDB" id="A0A9Q1KC18"/>
<keyword evidence="5" id="KW-1185">Reference proteome</keyword>
<evidence type="ECO:0000313" key="4">
    <source>
        <dbReference type="EMBL" id="KAJ8440720.1"/>
    </source>
</evidence>
<gene>
    <name evidence="4" type="ORF">Cgig2_005451</name>
</gene>
<keyword evidence="2" id="KW-0560">Oxidoreductase</keyword>
<evidence type="ECO:0000256" key="2">
    <source>
        <dbReference type="ARBA" id="ARBA00023002"/>
    </source>
</evidence>
<evidence type="ECO:0000313" key="5">
    <source>
        <dbReference type="Proteomes" id="UP001153076"/>
    </source>
</evidence>
<protein>
    <recommendedName>
        <fullName evidence="3">NmrA-like domain-containing protein</fullName>
    </recommendedName>
</protein>
<reference evidence="4" key="1">
    <citation type="submission" date="2022-04" db="EMBL/GenBank/DDBJ databases">
        <title>Carnegiea gigantea Genome sequencing and assembly v2.</title>
        <authorList>
            <person name="Copetti D."/>
            <person name="Sanderson M.J."/>
            <person name="Burquez A."/>
            <person name="Wojciechowski M.F."/>
        </authorList>
    </citation>
    <scope>NUCLEOTIDE SEQUENCE</scope>
    <source>
        <strain evidence="4">SGP5-SGP5p</strain>
        <tissue evidence="4">Aerial part</tissue>
    </source>
</reference>
<feature type="domain" description="NmrA-like" evidence="3">
    <location>
        <begin position="334"/>
        <end position="453"/>
    </location>
</feature>
<dbReference type="Pfam" id="PF05368">
    <property type="entry name" value="NmrA"/>
    <property type="match status" value="2"/>
</dbReference>
<dbReference type="PANTHER" id="PTHR43349:SF43">
    <property type="entry name" value="ISOEUGENOL SYNTHASE 1-LIKE"/>
    <property type="match status" value="1"/>
</dbReference>